<dbReference type="Gene3D" id="3.90.79.10">
    <property type="entry name" value="Nucleoside Triphosphate Pyrophosphohydrolase"/>
    <property type="match status" value="2"/>
</dbReference>
<reference evidence="2 3" key="1">
    <citation type="submission" date="2020-06" db="EMBL/GenBank/DDBJ databases">
        <authorList>
            <person name="Jo H."/>
        </authorList>
    </citation>
    <scope>NUCLEOTIDE SEQUENCE [LARGE SCALE GENOMIC DNA]</scope>
    <source>
        <strain evidence="2 3">I46</strain>
    </source>
</reference>
<gene>
    <name evidence="2" type="ORF">HW566_15340</name>
</gene>
<evidence type="ECO:0000313" key="2">
    <source>
        <dbReference type="EMBL" id="QLD13030.1"/>
    </source>
</evidence>
<feature type="domain" description="Nudix hydrolase" evidence="1">
    <location>
        <begin position="42"/>
        <end position="170"/>
    </location>
</feature>
<proteinExistence type="predicted"/>
<dbReference type="SUPFAM" id="SSF48452">
    <property type="entry name" value="TPR-like"/>
    <property type="match status" value="1"/>
</dbReference>
<name>A0A7D5EZ64_9MICO</name>
<sequence>MTDQAQPWSRVGSETAYQGYVRVRRDRYRLPDGSESDWDVVEIGDTVIVVAFTPDDTVVLFDQYRVGPARILGELPGGLIDPGEDAVAAGIRELLEETGYHAGPVFHAGSEWAAANGTRRRHVLVAADCVLVAAPTWGEHESGRVRTIAAPVLLDHLTAGELSDGGSAVRGLHAFARAAVSEPSLVDLQRRVRALLVAFPADGSAGEAAAPADPFDRFWREAEDKEPARLGAELDRLLADHPVSDAVAAYERGSLHDFLGEEAAAIPLYRAALDAGLAGERRSACIIQLASSLRNVGDPSGALALLHRFPDDDPLVDAARAFEALALFSDQKPAPALRTALRALVPHLPAYRRSVGAYAAELTAPPRVRAISVAVIVTDGHVLAEEYPAEAGAPGFLRAPGGGIEFGETAAAAMRRELREELAAEVDDLRLLAVTENIFDRPQKRGHEIVHVFAVRSASLEALPVTDRLAVLDGDTTVGWYPIEQLRSGSPAFYPEGILDIAAAVAADAV</sequence>
<accession>A0A7D5EZ64</accession>
<dbReference type="Proteomes" id="UP000509638">
    <property type="component" value="Chromosome"/>
</dbReference>
<evidence type="ECO:0000313" key="3">
    <source>
        <dbReference type="Proteomes" id="UP000509638"/>
    </source>
</evidence>
<dbReference type="SUPFAM" id="SSF55811">
    <property type="entry name" value="Nudix"/>
    <property type="match status" value="2"/>
</dbReference>
<organism evidence="2 3">
    <name type="scientific">Microbacterium oleivorans</name>
    <dbReference type="NCBI Taxonomy" id="273677"/>
    <lineage>
        <taxon>Bacteria</taxon>
        <taxon>Bacillati</taxon>
        <taxon>Actinomycetota</taxon>
        <taxon>Actinomycetes</taxon>
        <taxon>Micrococcales</taxon>
        <taxon>Microbacteriaceae</taxon>
        <taxon>Microbacterium</taxon>
    </lineage>
</organism>
<dbReference type="InterPro" id="IPR041656">
    <property type="entry name" value="TPR_5"/>
</dbReference>
<dbReference type="InterPro" id="IPR000086">
    <property type="entry name" value="NUDIX_hydrolase_dom"/>
</dbReference>
<dbReference type="EMBL" id="CP058316">
    <property type="protein sequence ID" value="QLD13030.1"/>
    <property type="molecule type" value="Genomic_DNA"/>
</dbReference>
<evidence type="ECO:0000259" key="1">
    <source>
        <dbReference type="PROSITE" id="PS51462"/>
    </source>
</evidence>
<dbReference type="AlphaFoldDB" id="A0A7D5EZ64"/>
<protein>
    <submittedName>
        <fullName evidence="2">Tetratricopeptide repeat protein</fullName>
    </submittedName>
</protein>
<feature type="domain" description="Nudix hydrolase" evidence="1">
    <location>
        <begin position="366"/>
        <end position="507"/>
    </location>
</feature>
<dbReference type="Pfam" id="PF12688">
    <property type="entry name" value="TPR_5"/>
    <property type="match status" value="1"/>
</dbReference>
<dbReference type="CDD" id="cd03424">
    <property type="entry name" value="NUDIX_ADPRase_Nudt5_UGPPase_Nudt14"/>
    <property type="match status" value="1"/>
</dbReference>
<dbReference type="InterPro" id="IPR011990">
    <property type="entry name" value="TPR-like_helical_dom_sf"/>
</dbReference>
<dbReference type="PANTHER" id="PTHR43736:SF2">
    <property type="entry name" value="MUTT_NUDIX FAMILY PROTEIN"/>
    <property type="match status" value="1"/>
</dbReference>
<dbReference type="RefSeq" id="WP_178014333.1">
    <property type="nucleotide sequence ID" value="NZ_CP058316.1"/>
</dbReference>
<dbReference type="CDD" id="cd04688">
    <property type="entry name" value="NUDIX_Hydrolase"/>
    <property type="match status" value="1"/>
</dbReference>
<dbReference type="Pfam" id="PF00293">
    <property type="entry name" value="NUDIX"/>
    <property type="match status" value="2"/>
</dbReference>
<dbReference type="Gene3D" id="1.25.40.10">
    <property type="entry name" value="Tetratricopeptide repeat domain"/>
    <property type="match status" value="1"/>
</dbReference>
<dbReference type="PANTHER" id="PTHR43736">
    <property type="entry name" value="ADP-RIBOSE PYROPHOSPHATASE"/>
    <property type="match status" value="1"/>
</dbReference>
<dbReference type="InterPro" id="IPR015797">
    <property type="entry name" value="NUDIX_hydrolase-like_dom_sf"/>
</dbReference>
<dbReference type="PROSITE" id="PS51462">
    <property type="entry name" value="NUDIX"/>
    <property type="match status" value="2"/>
</dbReference>